<accession>X1VBL9</accession>
<proteinExistence type="predicted"/>
<organism evidence="1">
    <name type="scientific">marine sediment metagenome</name>
    <dbReference type="NCBI Taxonomy" id="412755"/>
    <lineage>
        <taxon>unclassified sequences</taxon>
        <taxon>metagenomes</taxon>
        <taxon>ecological metagenomes</taxon>
    </lineage>
</organism>
<dbReference type="AlphaFoldDB" id="X1VBL9"/>
<gene>
    <name evidence="1" type="ORF">S12H4_51798</name>
</gene>
<evidence type="ECO:0000313" key="1">
    <source>
        <dbReference type="EMBL" id="GAJ03380.1"/>
    </source>
</evidence>
<sequence>LFVDQFRVGTFYNLATGFPLVDQHMVPLKGNLVPPGATIALIMNVAPTANPINIILE</sequence>
<reference evidence="1" key="1">
    <citation type="journal article" date="2014" name="Front. Microbiol.">
        <title>High frequency of phylogenetically diverse reductive dehalogenase-homologous genes in deep subseafloor sedimentary metagenomes.</title>
        <authorList>
            <person name="Kawai M."/>
            <person name="Futagami T."/>
            <person name="Toyoda A."/>
            <person name="Takaki Y."/>
            <person name="Nishi S."/>
            <person name="Hori S."/>
            <person name="Arai W."/>
            <person name="Tsubouchi T."/>
            <person name="Morono Y."/>
            <person name="Uchiyama I."/>
            <person name="Ito T."/>
            <person name="Fujiyama A."/>
            <person name="Inagaki F."/>
            <person name="Takami H."/>
        </authorList>
    </citation>
    <scope>NUCLEOTIDE SEQUENCE</scope>
    <source>
        <strain evidence="1">Expedition CK06-06</strain>
    </source>
</reference>
<dbReference type="EMBL" id="BARW01032780">
    <property type="protein sequence ID" value="GAJ03380.1"/>
    <property type="molecule type" value="Genomic_DNA"/>
</dbReference>
<name>X1VBL9_9ZZZZ</name>
<comment type="caution">
    <text evidence="1">The sequence shown here is derived from an EMBL/GenBank/DDBJ whole genome shotgun (WGS) entry which is preliminary data.</text>
</comment>
<protein>
    <submittedName>
        <fullName evidence="1">Uncharacterized protein</fullName>
    </submittedName>
</protein>
<feature type="non-terminal residue" evidence="1">
    <location>
        <position position="1"/>
    </location>
</feature>